<sequence length="83" mass="9576">MEKDKRISSLNIGKYEKLLLYVLKELGAENEPIPATLERLSNLCSLSRRKVNDNLKDLQEREFITVEIGQGKSPNKYKIVIEN</sequence>
<gene>
    <name evidence="1" type="ORF">CKF48_18285</name>
</gene>
<reference evidence="1 2" key="1">
    <citation type="submission" date="2017-08" db="EMBL/GenBank/DDBJ databases">
        <title>Complete Genome Sequence of Bacillus kochii Oregon-R-modENCODE STRAIN BDGP4, isolated from Drosophila melanogaster gut.</title>
        <authorList>
            <person name="Wan K.H."/>
            <person name="Yu C."/>
            <person name="Park S."/>
            <person name="Hammonds A.S."/>
            <person name="Booth B.W."/>
            <person name="Celniker S.E."/>
        </authorList>
    </citation>
    <scope>NUCLEOTIDE SEQUENCE [LARGE SCALE GENOMIC DNA]</scope>
    <source>
        <strain evidence="1 2">BDGP4</strain>
    </source>
</reference>
<dbReference type="SUPFAM" id="SSF46785">
    <property type="entry name" value="Winged helix' DNA-binding domain"/>
    <property type="match status" value="1"/>
</dbReference>
<dbReference type="KEGG" id="bko:CKF48_18285"/>
<dbReference type="InterPro" id="IPR036388">
    <property type="entry name" value="WH-like_DNA-bd_sf"/>
</dbReference>
<dbReference type="InterPro" id="IPR036390">
    <property type="entry name" value="WH_DNA-bd_sf"/>
</dbReference>
<name>A0A248TLK3_9BACI</name>
<organism evidence="1 2">
    <name type="scientific">Cytobacillus kochii</name>
    <dbReference type="NCBI Taxonomy" id="859143"/>
    <lineage>
        <taxon>Bacteria</taxon>
        <taxon>Bacillati</taxon>
        <taxon>Bacillota</taxon>
        <taxon>Bacilli</taxon>
        <taxon>Bacillales</taxon>
        <taxon>Bacillaceae</taxon>
        <taxon>Cytobacillus</taxon>
    </lineage>
</organism>
<keyword evidence="2" id="KW-1185">Reference proteome</keyword>
<dbReference type="RefSeq" id="WP_095372640.1">
    <property type="nucleotide sequence ID" value="NZ_CP022983.1"/>
</dbReference>
<evidence type="ECO:0008006" key="3">
    <source>
        <dbReference type="Google" id="ProtNLM"/>
    </source>
</evidence>
<protein>
    <recommendedName>
        <fullName evidence="3">Helix-turn-helix domain-containing protein</fullName>
    </recommendedName>
</protein>
<dbReference type="EMBL" id="CP022983">
    <property type="protein sequence ID" value="ASV69076.1"/>
    <property type="molecule type" value="Genomic_DNA"/>
</dbReference>
<dbReference type="Proteomes" id="UP000215137">
    <property type="component" value="Chromosome"/>
</dbReference>
<dbReference type="Gene3D" id="1.10.10.10">
    <property type="entry name" value="Winged helix-like DNA-binding domain superfamily/Winged helix DNA-binding domain"/>
    <property type="match status" value="1"/>
</dbReference>
<evidence type="ECO:0000313" key="1">
    <source>
        <dbReference type="EMBL" id="ASV69076.1"/>
    </source>
</evidence>
<evidence type="ECO:0000313" key="2">
    <source>
        <dbReference type="Proteomes" id="UP000215137"/>
    </source>
</evidence>
<dbReference type="AlphaFoldDB" id="A0A248TLK3"/>
<proteinExistence type="predicted"/>
<accession>A0A248TLK3</accession>